<dbReference type="InterPro" id="IPR000994">
    <property type="entry name" value="Pept_M24"/>
</dbReference>
<dbReference type="SUPFAM" id="SSF55920">
    <property type="entry name" value="Creatinase/aminopeptidase"/>
    <property type="match status" value="1"/>
</dbReference>
<dbReference type="Gene3D" id="3.90.230.10">
    <property type="entry name" value="Creatinase/methionine aminopeptidase superfamily"/>
    <property type="match status" value="1"/>
</dbReference>
<sequence>MRANNIDMWIVIDRGRGTQPMTLDFAISTVNGQGFFVFINHGAGRIERFQLGGETDLAEECGAYDDFRRRGELRDIVAQSDPQRIALNFLEVPNIREGLHVADGLTHSDFQFLSEELGEPYASRFVSAQRLVADFRGERVALELVEFSKVADLTSSYIERALSNEVITPGVTTHNDVSWWLEEQRESMGLLRTWYPTVYTHLPDGGEIGGTDRVIQRGDVLQIDWGLERNNFATDIKRFGYVLREGEVEVPPGIQNAFEESLRVQTIIRNNVTSGRTGREQIDALKQIIRDAGYVYTEEERASDVEGIEVNVGMHAAGNIGHDMAASLFEIFPFRTEYMVRPNNIISLEYIVFTPAPEWGGAKVPVNVEENATIT</sequence>
<gene>
    <name evidence="2" type="ORF">METZ01_LOCUS131287</name>
</gene>
<dbReference type="AlphaFoldDB" id="A0A381YPH7"/>
<dbReference type="InterPro" id="IPR036005">
    <property type="entry name" value="Creatinase/aminopeptidase-like"/>
</dbReference>
<accession>A0A381YPH7</accession>
<dbReference type="EMBL" id="UINC01018633">
    <property type="protein sequence ID" value="SVA78433.1"/>
    <property type="molecule type" value="Genomic_DNA"/>
</dbReference>
<evidence type="ECO:0000259" key="1">
    <source>
        <dbReference type="Pfam" id="PF00557"/>
    </source>
</evidence>
<reference evidence="2" key="1">
    <citation type="submission" date="2018-05" db="EMBL/GenBank/DDBJ databases">
        <authorList>
            <person name="Lanie J.A."/>
            <person name="Ng W.-L."/>
            <person name="Kazmierczak K.M."/>
            <person name="Andrzejewski T.M."/>
            <person name="Davidsen T.M."/>
            <person name="Wayne K.J."/>
            <person name="Tettelin H."/>
            <person name="Glass J.I."/>
            <person name="Rusch D."/>
            <person name="Podicherti R."/>
            <person name="Tsui H.-C.T."/>
            <person name="Winkler M.E."/>
        </authorList>
    </citation>
    <scope>NUCLEOTIDE SEQUENCE</scope>
</reference>
<proteinExistence type="predicted"/>
<feature type="domain" description="Peptidase M24" evidence="1">
    <location>
        <begin position="149"/>
        <end position="364"/>
    </location>
</feature>
<protein>
    <recommendedName>
        <fullName evidence="1">Peptidase M24 domain-containing protein</fullName>
    </recommendedName>
</protein>
<evidence type="ECO:0000313" key="2">
    <source>
        <dbReference type="EMBL" id="SVA78433.1"/>
    </source>
</evidence>
<organism evidence="2">
    <name type="scientific">marine metagenome</name>
    <dbReference type="NCBI Taxonomy" id="408172"/>
    <lineage>
        <taxon>unclassified sequences</taxon>
        <taxon>metagenomes</taxon>
        <taxon>ecological metagenomes</taxon>
    </lineage>
</organism>
<feature type="non-terminal residue" evidence="2">
    <location>
        <position position="375"/>
    </location>
</feature>
<dbReference type="Pfam" id="PF00557">
    <property type="entry name" value="Peptidase_M24"/>
    <property type="match status" value="1"/>
</dbReference>
<name>A0A381YPH7_9ZZZZ</name>